<name>A0ABP5WW38_9ACTN</name>
<keyword evidence="7" id="KW-1185">Reference proteome</keyword>
<dbReference type="Proteomes" id="UP001501638">
    <property type="component" value="Unassembled WGS sequence"/>
</dbReference>
<feature type="region of interest" description="Disordered" evidence="5">
    <location>
        <begin position="81"/>
        <end position="113"/>
    </location>
</feature>
<dbReference type="PANTHER" id="PTHR43133:SF52">
    <property type="entry name" value="ECF RNA POLYMERASE SIGMA FACTOR SIGL"/>
    <property type="match status" value="1"/>
</dbReference>
<accession>A0ABP5WW38</accession>
<dbReference type="EMBL" id="BAAASZ010000017">
    <property type="protein sequence ID" value="GAA2437579.1"/>
    <property type="molecule type" value="Genomic_DNA"/>
</dbReference>
<evidence type="ECO:0000313" key="7">
    <source>
        <dbReference type="Proteomes" id="UP001501638"/>
    </source>
</evidence>
<dbReference type="NCBIfam" id="TIGR02937">
    <property type="entry name" value="sigma70-ECF"/>
    <property type="match status" value="1"/>
</dbReference>
<organism evidence="6 7">
    <name type="scientific">Streptomyces macrosporus</name>
    <dbReference type="NCBI Taxonomy" id="44032"/>
    <lineage>
        <taxon>Bacteria</taxon>
        <taxon>Bacillati</taxon>
        <taxon>Actinomycetota</taxon>
        <taxon>Actinomycetes</taxon>
        <taxon>Kitasatosporales</taxon>
        <taxon>Streptomycetaceae</taxon>
        <taxon>Streptomyces</taxon>
    </lineage>
</organism>
<evidence type="ECO:0000256" key="2">
    <source>
        <dbReference type="ARBA" id="ARBA00023082"/>
    </source>
</evidence>
<proteinExistence type="predicted"/>
<evidence type="ECO:0000256" key="3">
    <source>
        <dbReference type="ARBA" id="ARBA00023125"/>
    </source>
</evidence>
<evidence type="ECO:0000256" key="1">
    <source>
        <dbReference type="ARBA" id="ARBA00023015"/>
    </source>
</evidence>
<dbReference type="RefSeq" id="WP_344321911.1">
    <property type="nucleotide sequence ID" value="NZ_BAAASZ010000017.1"/>
</dbReference>
<sequence length="192" mass="20976">MTPDAPPPLPPPHPPLLPPPLRSLLAAECAAEAAGHGIEPADLEQAVWLRWLERGRTDGPPPRPAHWLRAAVRAEVRSARRRTRREVAYDATEPGTAPSPAYGAEETESAESRVLRRERSRVLRAAVARLPGRCPAVLTALLSRRDPTYPEIARELGISQGSLGPIRSRCIDCLRRMLTAEVAAPGPRGRVR</sequence>
<reference evidence="7" key="1">
    <citation type="journal article" date="2019" name="Int. J. Syst. Evol. Microbiol.">
        <title>The Global Catalogue of Microorganisms (GCM) 10K type strain sequencing project: providing services to taxonomists for standard genome sequencing and annotation.</title>
        <authorList>
            <consortium name="The Broad Institute Genomics Platform"/>
            <consortium name="The Broad Institute Genome Sequencing Center for Infectious Disease"/>
            <person name="Wu L."/>
            <person name="Ma J."/>
        </authorList>
    </citation>
    <scope>NUCLEOTIDE SEQUENCE [LARGE SCALE GENOMIC DNA]</scope>
    <source>
        <strain evidence="7">JCM 6305</strain>
    </source>
</reference>
<evidence type="ECO:0000313" key="6">
    <source>
        <dbReference type="EMBL" id="GAA2437579.1"/>
    </source>
</evidence>
<keyword evidence="3" id="KW-0238">DNA-binding</keyword>
<evidence type="ECO:0000256" key="5">
    <source>
        <dbReference type="SAM" id="MobiDB-lite"/>
    </source>
</evidence>
<comment type="caution">
    <text evidence="6">The sequence shown here is derived from an EMBL/GenBank/DDBJ whole genome shotgun (WGS) entry which is preliminary data.</text>
</comment>
<keyword evidence="2" id="KW-0731">Sigma factor</keyword>
<keyword evidence="4" id="KW-0804">Transcription</keyword>
<gene>
    <name evidence="6" type="ORF">GCM10010405_21070</name>
</gene>
<dbReference type="Gene3D" id="1.10.10.10">
    <property type="entry name" value="Winged helix-like DNA-binding domain superfamily/Winged helix DNA-binding domain"/>
    <property type="match status" value="1"/>
</dbReference>
<feature type="region of interest" description="Disordered" evidence="5">
    <location>
        <begin position="1"/>
        <end position="21"/>
    </location>
</feature>
<protein>
    <submittedName>
        <fullName evidence="6">Sigma-70 family RNA polymerase sigma factor</fullName>
    </submittedName>
</protein>
<dbReference type="InterPro" id="IPR039425">
    <property type="entry name" value="RNA_pol_sigma-70-like"/>
</dbReference>
<dbReference type="PANTHER" id="PTHR43133">
    <property type="entry name" value="RNA POLYMERASE ECF-TYPE SIGMA FACTO"/>
    <property type="match status" value="1"/>
</dbReference>
<dbReference type="InterPro" id="IPR036388">
    <property type="entry name" value="WH-like_DNA-bd_sf"/>
</dbReference>
<keyword evidence="1" id="KW-0805">Transcription regulation</keyword>
<dbReference type="InterPro" id="IPR014284">
    <property type="entry name" value="RNA_pol_sigma-70_dom"/>
</dbReference>
<dbReference type="InterPro" id="IPR013324">
    <property type="entry name" value="RNA_pol_sigma_r3/r4-like"/>
</dbReference>
<dbReference type="SUPFAM" id="SSF88659">
    <property type="entry name" value="Sigma3 and sigma4 domains of RNA polymerase sigma factors"/>
    <property type="match status" value="1"/>
</dbReference>
<evidence type="ECO:0000256" key="4">
    <source>
        <dbReference type="ARBA" id="ARBA00023163"/>
    </source>
</evidence>